<evidence type="ECO:0000313" key="2">
    <source>
        <dbReference type="Proteomes" id="UP000308730"/>
    </source>
</evidence>
<keyword evidence="2" id="KW-1185">Reference proteome</keyword>
<comment type="caution">
    <text evidence="1">The sequence shown here is derived from an EMBL/GenBank/DDBJ whole genome shotgun (WGS) entry which is preliminary data.</text>
</comment>
<dbReference type="Proteomes" id="UP000308730">
    <property type="component" value="Unassembled WGS sequence"/>
</dbReference>
<name>A0A4V3XI48_9APHY</name>
<organism evidence="1 2">
    <name type="scientific">Antrodiella citrinella</name>
    <dbReference type="NCBI Taxonomy" id="2447956"/>
    <lineage>
        <taxon>Eukaryota</taxon>
        <taxon>Fungi</taxon>
        <taxon>Dikarya</taxon>
        <taxon>Basidiomycota</taxon>
        <taxon>Agaricomycotina</taxon>
        <taxon>Agaricomycetes</taxon>
        <taxon>Polyporales</taxon>
        <taxon>Steccherinaceae</taxon>
        <taxon>Antrodiella</taxon>
    </lineage>
</organism>
<proteinExistence type="predicted"/>
<gene>
    <name evidence="1" type="ORF">EUX98_g6354</name>
</gene>
<evidence type="ECO:0000313" key="1">
    <source>
        <dbReference type="EMBL" id="THH27833.1"/>
    </source>
</evidence>
<accession>A0A4V3XI48</accession>
<dbReference type="EMBL" id="SGPM01000221">
    <property type="protein sequence ID" value="THH27833.1"/>
    <property type="molecule type" value="Genomic_DNA"/>
</dbReference>
<sequence length="71" mass="7921">MVQRLADGFGKYASTIKMSLVGIIGMNDFVDLSHHSVETLELDVHSYDNWAHYNVEKAHSIANTLDTVSLN</sequence>
<protein>
    <submittedName>
        <fullName evidence="1">Uncharacterized protein</fullName>
    </submittedName>
</protein>
<reference evidence="1 2" key="1">
    <citation type="submission" date="2019-02" db="EMBL/GenBank/DDBJ databases">
        <title>Genome sequencing of the rare red list fungi Antrodiella citrinella (Flaviporus citrinellus).</title>
        <authorList>
            <person name="Buettner E."/>
            <person name="Kellner H."/>
        </authorList>
    </citation>
    <scope>NUCLEOTIDE SEQUENCE [LARGE SCALE GENOMIC DNA]</scope>
    <source>
        <strain evidence="1 2">DSM 108506</strain>
    </source>
</reference>
<dbReference type="AlphaFoldDB" id="A0A4V3XI48"/>